<dbReference type="KEGG" id="dpr:Despr_0216"/>
<reference evidence="1 2" key="1">
    <citation type="journal article" date="2011" name="Stand. Genomic Sci.">
        <title>Complete genome sequence of Desulfobulbus propionicus type strain (1pr3).</title>
        <authorList>
            <person name="Pagani I."/>
            <person name="Lapidus A."/>
            <person name="Nolan M."/>
            <person name="Lucas S."/>
            <person name="Hammon N."/>
            <person name="Deshpande S."/>
            <person name="Cheng J.F."/>
            <person name="Chertkov O."/>
            <person name="Davenport K."/>
            <person name="Tapia R."/>
            <person name="Han C."/>
            <person name="Goodwin L."/>
            <person name="Pitluck S."/>
            <person name="Liolios K."/>
            <person name="Mavromatis K."/>
            <person name="Ivanova N."/>
            <person name="Mikhailova N."/>
            <person name="Pati A."/>
            <person name="Chen A."/>
            <person name="Palaniappan K."/>
            <person name="Land M."/>
            <person name="Hauser L."/>
            <person name="Chang Y.J."/>
            <person name="Jeffries C.D."/>
            <person name="Detter J.C."/>
            <person name="Brambilla E."/>
            <person name="Kannan K.P."/>
            <person name="Djao O.D."/>
            <person name="Rohde M."/>
            <person name="Pukall R."/>
            <person name="Spring S."/>
            <person name="Goker M."/>
            <person name="Sikorski J."/>
            <person name="Woyke T."/>
            <person name="Bristow J."/>
            <person name="Eisen J.A."/>
            <person name="Markowitz V."/>
            <person name="Hugenholtz P."/>
            <person name="Kyrpides N.C."/>
            <person name="Klenk H.P."/>
        </authorList>
    </citation>
    <scope>NUCLEOTIDE SEQUENCE [LARGE SCALE GENOMIC DNA]</scope>
    <source>
        <strain evidence="2">ATCC 33891 / DSM 2032 / 1pr3</strain>
    </source>
</reference>
<dbReference type="InterPro" id="IPR038573">
    <property type="entry name" value="BrnT_sf"/>
</dbReference>
<keyword evidence="2" id="KW-1185">Reference proteome</keyword>
<accession>A0A7U4DMW5</accession>
<dbReference type="InterPro" id="IPR007460">
    <property type="entry name" value="BrnT_toxin"/>
</dbReference>
<gene>
    <name evidence="1" type="ordered locus">Despr_0216</name>
</gene>
<evidence type="ECO:0008006" key="3">
    <source>
        <dbReference type="Google" id="ProtNLM"/>
    </source>
</evidence>
<dbReference type="AlphaFoldDB" id="A0A7U4DMW5"/>
<dbReference type="RefSeq" id="WP_015722952.1">
    <property type="nucleotide sequence ID" value="NC_014972.1"/>
</dbReference>
<evidence type="ECO:0000313" key="2">
    <source>
        <dbReference type="Proteomes" id="UP000006365"/>
    </source>
</evidence>
<dbReference type="Gene3D" id="3.10.450.530">
    <property type="entry name" value="Ribonuclease toxin, BrnT, of type II toxin-antitoxin system"/>
    <property type="match status" value="1"/>
</dbReference>
<dbReference type="EMBL" id="CP002364">
    <property type="protein sequence ID" value="ADW16404.1"/>
    <property type="molecule type" value="Genomic_DNA"/>
</dbReference>
<protein>
    <recommendedName>
        <fullName evidence="3">BrnT family toxin</fullName>
    </recommendedName>
</protein>
<proteinExistence type="predicted"/>
<dbReference type="Pfam" id="PF04365">
    <property type="entry name" value="BrnT_toxin"/>
    <property type="match status" value="1"/>
</dbReference>
<sequence length="90" mass="10401">MDIEFDQDKRDITLRERGLDFADAAEVFAGVSVTIPDIRRDYGEQRNATVGMLGERVVVLVWTPRGDKRRIISMRYANERERKKFAGRLG</sequence>
<organism evidence="1 2">
    <name type="scientific">Desulfobulbus propionicus (strain ATCC 33891 / DSM 2032 / VKM B-1956 / 1pr3)</name>
    <dbReference type="NCBI Taxonomy" id="577650"/>
    <lineage>
        <taxon>Bacteria</taxon>
        <taxon>Pseudomonadati</taxon>
        <taxon>Thermodesulfobacteriota</taxon>
        <taxon>Desulfobulbia</taxon>
        <taxon>Desulfobulbales</taxon>
        <taxon>Desulfobulbaceae</taxon>
        <taxon>Desulfobulbus</taxon>
    </lineage>
</organism>
<name>A0A7U4DMW5_DESPD</name>
<dbReference type="Proteomes" id="UP000006365">
    <property type="component" value="Chromosome"/>
</dbReference>
<evidence type="ECO:0000313" key="1">
    <source>
        <dbReference type="EMBL" id="ADW16404.1"/>
    </source>
</evidence>